<evidence type="ECO:0000313" key="1">
    <source>
        <dbReference type="EMBL" id="EMN17627.1"/>
    </source>
</evidence>
<dbReference type="AlphaFoldDB" id="A0ABC9SIT7"/>
<organism evidence="1 2">
    <name type="scientific">Leptospira borgpetersenii str. Brem 328</name>
    <dbReference type="NCBI Taxonomy" id="1049780"/>
    <lineage>
        <taxon>Bacteria</taxon>
        <taxon>Pseudomonadati</taxon>
        <taxon>Spirochaetota</taxon>
        <taxon>Spirochaetia</taxon>
        <taxon>Leptospirales</taxon>
        <taxon>Leptospiraceae</taxon>
        <taxon>Leptospira</taxon>
    </lineage>
</organism>
<dbReference type="EMBL" id="AHMS02000022">
    <property type="protein sequence ID" value="EMN17627.1"/>
    <property type="molecule type" value="Genomic_DNA"/>
</dbReference>
<evidence type="ECO:0000313" key="2">
    <source>
        <dbReference type="Proteomes" id="UP000012166"/>
    </source>
</evidence>
<accession>A0ABC9SIT7</accession>
<name>A0ABC9SIT7_LEPBO</name>
<sequence>MILIRFASFKNLRKYEETPESIAKVTKSRSQNYLSKKLKAMIELAR</sequence>
<protein>
    <submittedName>
        <fullName evidence="1">Uncharacterized protein</fullName>
    </submittedName>
</protein>
<comment type="caution">
    <text evidence="1">The sequence shown here is derived from an EMBL/GenBank/DDBJ whole genome shotgun (WGS) entry which is preliminary data.</text>
</comment>
<gene>
    <name evidence="1" type="ORF">LEP1GSC056_2970</name>
</gene>
<proteinExistence type="predicted"/>
<dbReference type="Proteomes" id="UP000012166">
    <property type="component" value="Unassembled WGS sequence"/>
</dbReference>
<reference evidence="1 2" key="1">
    <citation type="submission" date="2013-01" db="EMBL/GenBank/DDBJ databases">
        <authorList>
            <person name="Harkins D.M."/>
            <person name="Durkin A.S."/>
            <person name="Brinkac L.M."/>
            <person name="Haft D.H."/>
            <person name="Selengut J.D."/>
            <person name="Sanka R."/>
            <person name="DePew J."/>
            <person name="Purushe J."/>
            <person name="Hartskeerl R.A."/>
            <person name="Ahmed A."/>
            <person name="van der Linden H."/>
            <person name="Goris M.G.A."/>
            <person name="Vinetz J.M."/>
            <person name="Sutton G.G."/>
            <person name="Nierman W.C."/>
            <person name="Fouts D.E."/>
        </authorList>
    </citation>
    <scope>NUCLEOTIDE SEQUENCE [LARGE SCALE GENOMIC DNA]</scope>
    <source>
        <strain evidence="1 2">Brem 328</strain>
    </source>
</reference>